<name>A0A1R0GY88_9FUNG</name>
<feature type="region of interest" description="Disordered" evidence="2">
    <location>
        <begin position="277"/>
        <end position="316"/>
    </location>
</feature>
<dbReference type="InterPro" id="IPR015671">
    <property type="entry name" value="GSCR1_dom"/>
</dbReference>
<dbReference type="Pfam" id="PF15249">
    <property type="entry name" value="GLTSCR1"/>
    <property type="match status" value="1"/>
</dbReference>
<evidence type="ECO:0000313" key="5">
    <source>
        <dbReference type="Proteomes" id="UP000187455"/>
    </source>
</evidence>
<comment type="caution">
    <text evidence="4">The sequence shown here is derived from an EMBL/GenBank/DDBJ whole genome shotgun (WGS) entry which is preliminary data.</text>
</comment>
<feature type="compositionally biased region" description="Polar residues" evidence="2">
    <location>
        <begin position="277"/>
        <end position="290"/>
    </location>
</feature>
<dbReference type="EMBL" id="LSSL01002118">
    <property type="protein sequence ID" value="OLY81846.1"/>
    <property type="molecule type" value="Genomic_DNA"/>
</dbReference>
<keyword evidence="1" id="KW-0175">Coiled coil</keyword>
<organism evidence="4 5">
    <name type="scientific">Smittium mucronatum</name>
    <dbReference type="NCBI Taxonomy" id="133383"/>
    <lineage>
        <taxon>Eukaryota</taxon>
        <taxon>Fungi</taxon>
        <taxon>Fungi incertae sedis</taxon>
        <taxon>Zoopagomycota</taxon>
        <taxon>Kickxellomycotina</taxon>
        <taxon>Harpellomycetes</taxon>
        <taxon>Harpellales</taxon>
        <taxon>Legeriomycetaceae</taxon>
        <taxon>Smittium</taxon>
    </lineage>
</organism>
<accession>A0A1R0GY88</accession>
<gene>
    <name evidence="4" type="ORF">AYI68_g4043</name>
</gene>
<feature type="compositionally biased region" description="Low complexity" evidence="2">
    <location>
        <begin position="299"/>
        <end position="314"/>
    </location>
</feature>
<evidence type="ECO:0000256" key="2">
    <source>
        <dbReference type="SAM" id="MobiDB-lite"/>
    </source>
</evidence>
<protein>
    <recommendedName>
        <fullName evidence="3">GLTSCR protein conserved domain-containing protein</fullName>
    </recommendedName>
</protein>
<dbReference type="STRING" id="133383.A0A1R0GY88"/>
<feature type="coiled-coil region" evidence="1">
    <location>
        <begin position="588"/>
        <end position="615"/>
    </location>
</feature>
<sequence>MQENLAENSPFKISNKNLTPQQIHLSDEARIEKSTGEIVNLLDIAGVSVEVVRRNDKTIYRLPGNMTVKDLDPDKRDYVLSVIQRLHQESQKISNAPSGTTPLNTIPTPIIVPDNIQNSFLPLVNPQFPKIVPPSQNNFSSNVQINHQFSSVTPLVSNAGNPSLSQASDRNPSFSLQSAQIFAPKNSSLIAIKPRAILPITPIQINKSDTIKDLSTPLNMHIGMTHNFGVPIPDHMQTQAPIHPVPNMGAVFPNNNLHSINLKGNFINSVDYNSHSPSAFKSPISKSTPKLSKPRKNLKSQSSSKKPRFSSEGSINLNSKSVNVSMYSQNSQIRLAPNNLHSGHEKSVALETWGNNLFNRLPTLAPEVNFVGQIREKNIQITSPHPPEKKKLIHANLINDERYRQLQNLPKKSKLSLSKKENKKNIHSLMYQNDNHYKPKNKSWKNSIYQKNKQSFDYKNPCRKLLLSPKKELVKTTPKDLTFKRLITNMEDLYDLGTGVKPVDLISETISLPLSSQLASHVHSVKKKFESVLAADHSSLSLGNSTLQSPFRDLPDVIQRLLPYHIHAGIPILEDEVKNYCSFVEKSEASLINRISSIEDRINKLEIQLDTTTNLNVLALCIENARLDNMKDESIQPPP</sequence>
<proteinExistence type="predicted"/>
<evidence type="ECO:0000256" key="1">
    <source>
        <dbReference type="SAM" id="Coils"/>
    </source>
</evidence>
<evidence type="ECO:0000259" key="3">
    <source>
        <dbReference type="Pfam" id="PF15249"/>
    </source>
</evidence>
<feature type="domain" description="GLTSCR protein conserved" evidence="3">
    <location>
        <begin position="545"/>
        <end position="625"/>
    </location>
</feature>
<reference evidence="4 5" key="1">
    <citation type="journal article" date="2016" name="Mol. Biol. Evol.">
        <title>Genome-Wide Survey of Gut Fungi (Harpellales) Reveals the First Horizontally Transferred Ubiquitin Gene from a Mosquito Host.</title>
        <authorList>
            <person name="Wang Y."/>
            <person name="White M.M."/>
            <person name="Kvist S."/>
            <person name="Moncalvo J.M."/>
        </authorList>
    </citation>
    <scope>NUCLEOTIDE SEQUENCE [LARGE SCALE GENOMIC DNA]</scope>
    <source>
        <strain evidence="4 5">ALG-7-W6</strain>
    </source>
</reference>
<keyword evidence="5" id="KW-1185">Reference proteome</keyword>
<evidence type="ECO:0000313" key="4">
    <source>
        <dbReference type="EMBL" id="OLY81846.1"/>
    </source>
</evidence>
<dbReference type="OrthoDB" id="5565884at2759"/>
<dbReference type="Proteomes" id="UP000187455">
    <property type="component" value="Unassembled WGS sequence"/>
</dbReference>
<dbReference type="AlphaFoldDB" id="A0A1R0GY88"/>